<name>A0A1S1LGX4_MYCCH</name>
<accession>A0A1S1LGX4</accession>
<dbReference type="Proteomes" id="UP000180043">
    <property type="component" value="Unassembled WGS sequence"/>
</dbReference>
<sequence>MTDMRCVGQQEIGMADISVVRAYAEVSAVRESVSSAVQLLGWAAEAPQGVEAALKSVGRSLDAILRDIGEFINTQNAPAAGRVAGSGPQ</sequence>
<reference evidence="1 2" key="1">
    <citation type="submission" date="2016-10" db="EMBL/GenBank/DDBJ databases">
        <title>Evaluation of Human, Veterinary and Environmental Mycobacterium chelonae Isolates by Core Genome Phylogenomic Analysis, Targeted Gene Comparison, and Anti-microbial Susceptibility Patterns: A Tale of Mistaken Identities.</title>
        <authorList>
            <person name="Fogelson S.B."/>
            <person name="Camus A.C."/>
            <person name="Lorenz W."/>
            <person name="Vasireddy R."/>
            <person name="Vasireddy S."/>
            <person name="Smith T."/>
            <person name="Brown-Elliott B.A."/>
            <person name="Wallace R.J.Jr."/>
            <person name="Hasan N.A."/>
            <person name="Reischl U."/>
            <person name="Sanchez S."/>
        </authorList>
    </citation>
    <scope>NUCLEOTIDE SEQUENCE [LARGE SCALE GENOMIC DNA]</scope>
    <source>
        <strain evidence="1 2">15515</strain>
    </source>
</reference>
<dbReference type="AlphaFoldDB" id="A0A1S1LGX4"/>
<organism evidence="1 2">
    <name type="scientific">Mycobacteroides chelonae</name>
    <name type="common">Mycobacterium chelonae</name>
    <dbReference type="NCBI Taxonomy" id="1774"/>
    <lineage>
        <taxon>Bacteria</taxon>
        <taxon>Bacillati</taxon>
        <taxon>Actinomycetota</taxon>
        <taxon>Actinomycetes</taxon>
        <taxon>Mycobacteriales</taxon>
        <taxon>Mycobacteriaceae</taxon>
        <taxon>Mycobacteroides</taxon>
    </lineage>
</organism>
<dbReference type="EMBL" id="MLIQ01000042">
    <property type="protein sequence ID" value="OHU47405.1"/>
    <property type="molecule type" value="Genomic_DNA"/>
</dbReference>
<proteinExistence type="predicted"/>
<comment type="caution">
    <text evidence="1">The sequence shown here is derived from an EMBL/GenBank/DDBJ whole genome shotgun (WGS) entry which is preliminary data.</text>
</comment>
<evidence type="ECO:0000313" key="2">
    <source>
        <dbReference type="Proteomes" id="UP000180043"/>
    </source>
</evidence>
<protein>
    <submittedName>
        <fullName evidence="1">Uncharacterized protein</fullName>
    </submittedName>
</protein>
<evidence type="ECO:0000313" key="1">
    <source>
        <dbReference type="EMBL" id="OHU47405.1"/>
    </source>
</evidence>
<gene>
    <name evidence="1" type="ORF">BKG82_27760</name>
</gene>